<dbReference type="GO" id="GO:0004312">
    <property type="term" value="F:fatty acid synthase activity"/>
    <property type="evidence" value="ECO:0007669"/>
    <property type="project" value="TreeGrafter"/>
</dbReference>
<reference evidence="5" key="1">
    <citation type="journal article" date="2020" name="Fungal Divers.">
        <title>Resolving the Mortierellaceae phylogeny through synthesis of multi-gene phylogenetics and phylogenomics.</title>
        <authorList>
            <person name="Vandepol N."/>
            <person name="Liber J."/>
            <person name="Desiro A."/>
            <person name="Na H."/>
            <person name="Kennedy M."/>
            <person name="Barry K."/>
            <person name="Grigoriev I.V."/>
            <person name="Miller A.N."/>
            <person name="O'Donnell K."/>
            <person name="Stajich J.E."/>
            <person name="Bonito G."/>
        </authorList>
    </citation>
    <scope>NUCLEOTIDE SEQUENCE</scope>
    <source>
        <strain evidence="5">NVP60</strain>
    </source>
</reference>
<dbReference type="SMART" id="SM00823">
    <property type="entry name" value="PKS_PP"/>
    <property type="match status" value="2"/>
</dbReference>
<dbReference type="InterPro" id="IPR050091">
    <property type="entry name" value="PKS_NRPS_Biosynth_Enz"/>
</dbReference>
<evidence type="ECO:0000313" key="5">
    <source>
        <dbReference type="EMBL" id="KAG0323225.1"/>
    </source>
</evidence>
<organism evidence="5 6">
    <name type="scientific">Linnemannia gamsii</name>
    <dbReference type="NCBI Taxonomy" id="64522"/>
    <lineage>
        <taxon>Eukaryota</taxon>
        <taxon>Fungi</taxon>
        <taxon>Fungi incertae sedis</taxon>
        <taxon>Mucoromycota</taxon>
        <taxon>Mortierellomycotina</taxon>
        <taxon>Mortierellomycetes</taxon>
        <taxon>Mortierellales</taxon>
        <taxon>Mortierellaceae</taxon>
        <taxon>Linnemannia</taxon>
    </lineage>
</organism>
<dbReference type="PROSITE" id="PS50075">
    <property type="entry name" value="CARRIER"/>
    <property type="match status" value="2"/>
</dbReference>
<dbReference type="PANTHER" id="PTHR43775">
    <property type="entry name" value="FATTY ACID SYNTHASE"/>
    <property type="match status" value="1"/>
</dbReference>
<feature type="compositionally biased region" description="Polar residues" evidence="3">
    <location>
        <begin position="221"/>
        <end position="233"/>
    </location>
</feature>
<feature type="domain" description="Carrier" evidence="4">
    <location>
        <begin position="14"/>
        <end position="91"/>
    </location>
</feature>
<comment type="caution">
    <text evidence="5">The sequence shown here is derived from an EMBL/GenBank/DDBJ whole genome shotgun (WGS) entry which is preliminary data.</text>
</comment>
<evidence type="ECO:0000256" key="2">
    <source>
        <dbReference type="ARBA" id="ARBA00022553"/>
    </source>
</evidence>
<feature type="domain" description="Carrier" evidence="4">
    <location>
        <begin position="118"/>
        <end position="199"/>
    </location>
</feature>
<keyword evidence="1" id="KW-0596">Phosphopantetheine</keyword>
<proteinExistence type="predicted"/>
<keyword evidence="6" id="KW-1185">Reference proteome</keyword>
<dbReference type="GO" id="GO:0006633">
    <property type="term" value="P:fatty acid biosynthetic process"/>
    <property type="evidence" value="ECO:0007669"/>
    <property type="project" value="TreeGrafter"/>
</dbReference>
<feature type="region of interest" description="Disordered" evidence="3">
    <location>
        <begin position="210"/>
        <end position="233"/>
    </location>
</feature>
<dbReference type="AlphaFoldDB" id="A0A9P6RLX9"/>
<gene>
    <name evidence="5" type="ORF">BGZ97_011757</name>
</gene>
<keyword evidence="2" id="KW-0597">Phosphoprotein</keyword>
<evidence type="ECO:0000259" key="4">
    <source>
        <dbReference type="PROSITE" id="PS50075"/>
    </source>
</evidence>
<dbReference type="SMART" id="SM01294">
    <property type="entry name" value="PKS_PP_betabranch"/>
    <property type="match status" value="2"/>
</dbReference>
<dbReference type="InterPro" id="IPR020806">
    <property type="entry name" value="PKS_PP-bd"/>
</dbReference>
<accession>A0A9P6RLX9</accession>
<dbReference type="OrthoDB" id="329835at2759"/>
<protein>
    <recommendedName>
        <fullName evidence="4">Carrier domain-containing protein</fullName>
    </recommendedName>
</protein>
<name>A0A9P6RLX9_9FUNG</name>
<evidence type="ECO:0000256" key="3">
    <source>
        <dbReference type="SAM" id="MobiDB-lite"/>
    </source>
</evidence>
<dbReference type="PROSITE" id="PS00012">
    <property type="entry name" value="PHOSPHOPANTETHEINE"/>
    <property type="match status" value="2"/>
</dbReference>
<sequence>MDSPVEETSNSRLASLKSLQEELTKSLAEVLYLECAEIDAEYPFVELGLDSITGVEWAQLINQSFGLSLPVTRLYDYPTIRRLAEHLSPMILSVPAEPLANHETSTDIMDSPVLEKGSHRSESLKTLQEELSKSLAEVLYLECAEIDAEYPFVELGLDSITAAEWAQSINHSFGLSLPVTRLYDYPTIRRLAEHLSPMVLSAQSAPVTPHPITGEFRRSGGRSNSTTIRVRLR</sequence>
<dbReference type="PANTHER" id="PTHR43775:SF37">
    <property type="entry name" value="SI:DKEY-61P9.11"/>
    <property type="match status" value="1"/>
</dbReference>
<dbReference type="InterPro" id="IPR036736">
    <property type="entry name" value="ACP-like_sf"/>
</dbReference>
<dbReference type="SUPFAM" id="SSF47336">
    <property type="entry name" value="ACP-like"/>
    <property type="match status" value="2"/>
</dbReference>
<dbReference type="GO" id="GO:0031177">
    <property type="term" value="F:phosphopantetheine binding"/>
    <property type="evidence" value="ECO:0007669"/>
    <property type="project" value="InterPro"/>
</dbReference>
<dbReference type="EMBL" id="JAAAIN010000007">
    <property type="protein sequence ID" value="KAG0323225.1"/>
    <property type="molecule type" value="Genomic_DNA"/>
</dbReference>
<dbReference type="Pfam" id="PF00550">
    <property type="entry name" value="PP-binding"/>
    <property type="match status" value="2"/>
</dbReference>
<dbReference type="InterPro" id="IPR006162">
    <property type="entry name" value="Ppantetheine_attach_site"/>
</dbReference>
<dbReference type="Proteomes" id="UP000823405">
    <property type="component" value="Unassembled WGS sequence"/>
</dbReference>
<evidence type="ECO:0000313" key="6">
    <source>
        <dbReference type="Proteomes" id="UP000823405"/>
    </source>
</evidence>
<dbReference type="InterPro" id="IPR009081">
    <property type="entry name" value="PP-bd_ACP"/>
</dbReference>
<dbReference type="Gene3D" id="1.10.1200.10">
    <property type="entry name" value="ACP-like"/>
    <property type="match status" value="2"/>
</dbReference>
<evidence type="ECO:0000256" key="1">
    <source>
        <dbReference type="ARBA" id="ARBA00022450"/>
    </source>
</evidence>